<dbReference type="SUPFAM" id="SSF52540">
    <property type="entry name" value="P-loop containing nucleoside triphosphate hydrolases"/>
    <property type="match status" value="1"/>
</dbReference>
<keyword evidence="7" id="KW-1185">Reference proteome</keyword>
<dbReference type="GO" id="GO:0016887">
    <property type="term" value="F:ATP hydrolysis activity"/>
    <property type="evidence" value="ECO:0007669"/>
    <property type="project" value="InterPro"/>
</dbReference>
<dbReference type="Gene3D" id="3.40.50.300">
    <property type="entry name" value="P-loop containing nucleotide triphosphate hydrolases"/>
    <property type="match status" value="1"/>
</dbReference>
<organism evidence="6 7">
    <name type="scientific">Glycomyces sambucus</name>
    <dbReference type="NCBI Taxonomy" id="380244"/>
    <lineage>
        <taxon>Bacteria</taxon>
        <taxon>Bacillati</taxon>
        <taxon>Actinomycetota</taxon>
        <taxon>Actinomycetes</taxon>
        <taxon>Glycomycetales</taxon>
        <taxon>Glycomycetaceae</taxon>
        <taxon>Glycomyces</taxon>
    </lineage>
</organism>
<dbReference type="PANTHER" id="PTHR43335:SF4">
    <property type="entry name" value="ABC TRANSPORTER, ATP-BINDING PROTEIN"/>
    <property type="match status" value="1"/>
</dbReference>
<dbReference type="InterPro" id="IPR017871">
    <property type="entry name" value="ABC_transporter-like_CS"/>
</dbReference>
<dbReference type="SMART" id="SM00382">
    <property type="entry name" value="AAA"/>
    <property type="match status" value="1"/>
</dbReference>
<evidence type="ECO:0000256" key="3">
    <source>
        <dbReference type="ARBA" id="ARBA00022741"/>
    </source>
</evidence>
<dbReference type="OrthoDB" id="9804819at2"/>
<evidence type="ECO:0000256" key="4">
    <source>
        <dbReference type="ARBA" id="ARBA00022840"/>
    </source>
</evidence>
<evidence type="ECO:0000313" key="7">
    <source>
        <dbReference type="Proteomes" id="UP000198662"/>
    </source>
</evidence>
<dbReference type="PROSITE" id="PS00211">
    <property type="entry name" value="ABC_TRANSPORTER_1"/>
    <property type="match status" value="1"/>
</dbReference>
<dbReference type="PANTHER" id="PTHR43335">
    <property type="entry name" value="ABC TRANSPORTER, ATP-BINDING PROTEIN"/>
    <property type="match status" value="1"/>
</dbReference>
<name>A0A1G9JG43_9ACTN</name>
<proteinExistence type="inferred from homology"/>
<keyword evidence="4 6" id="KW-0067">ATP-binding</keyword>
<dbReference type="RefSeq" id="WP_091052171.1">
    <property type="nucleotide sequence ID" value="NZ_FNGF01000005.1"/>
</dbReference>
<dbReference type="EMBL" id="FNGF01000005">
    <property type="protein sequence ID" value="SDL36094.1"/>
    <property type="molecule type" value="Genomic_DNA"/>
</dbReference>
<dbReference type="InterPro" id="IPR003593">
    <property type="entry name" value="AAA+_ATPase"/>
</dbReference>
<feature type="domain" description="ABC transporter" evidence="5">
    <location>
        <begin position="2"/>
        <end position="226"/>
    </location>
</feature>
<protein>
    <submittedName>
        <fullName evidence="6">ABC-2 type transport system ATP-binding protein</fullName>
    </submittedName>
</protein>
<dbReference type="AlphaFoldDB" id="A0A1G9JG43"/>
<dbReference type="InterPro" id="IPR003439">
    <property type="entry name" value="ABC_transporter-like_ATP-bd"/>
</dbReference>
<evidence type="ECO:0000259" key="5">
    <source>
        <dbReference type="PROSITE" id="PS50893"/>
    </source>
</evidence>
<evidence type="ECO:0000313" key="6">
    <source>
        <dbReference type="EMBL" id="SDL36094.1"/>
    </source>
</evidence>
<comment type="similarity">
    <text evidence="1">Belongs to the ABC transporter superfamily.</text>
</comment>
<reference evidence="7" key="1">
    <citation type="submission" date="2016-10" db="EMBL/GenBank/DDBJ databases">
        <authorList>
            <person name="Varghese N."/>
            <person name="Submissions S."/>
        </authorList>
    </citation>
    <scope>NUCLEOTIDE SEQUENCE [LARGE SCALE GENOMIC DNA]</scope>
    <source>
        <strain evidence="7">CGMCC 4.3147</strain>
    </source>
</reference>
<gene>
    <name evidence="6" type="ORF">SAMN05216298_3605</name>
</gene>
<keyword evidence="2" id="KW-0813">Transport</keyword>
<dbReference type="PROSITE" id="PS50893">
    <property type="entry name" value="ABC_TRANSPORTER_2"/>
    <property type="match status" value="1"/>
</dbReference>
<dbReference type="InterPro" id="IPR027417">
    <property type="entry name" value="P-loop_NTPase"/>
</dbReference>
<dbReference type="GO" id="GO:0005524">
    <property type="term" value="F:ATP binding"/>
    <property type="evidence" value="ECO:0007669"/>
    <property type="project" value="UniProtKB-KW"/>
</dbReference>
<evidence type="ECO:0000256" key="1">
    <source>
        <dbReference type="ARBA" id="ARBA00005417"/>
    </source>
</evidence>
<sequence>MITAKGLYKRYRNTVAVDHLSFDVRPGVVTGFLGPNGSGKSTTMRLMLGLDHGEGETLFDGQRFGTIRRPMNEVGALLEAKPFHPTRSARNHLRMLAAGNRIADKRVDEVMEFVGLGDVKRKKPKGYSLGMAQRLGLAQALLGDPRTLLLDEPTNGLDPHGIHWMRDVLKTLAAEGRTIFVSSHLLSEMQLMADELVVIGRGTMIFNGDVDTFVREFTQSQVVVRGPEAAGLAETLKSEGAEVVAEGDALVVSGLEIGKVGHLAFTAGVELHELSTRRASLEEAFMSATGASGQFVAKEPVRAAAPAAPEGEAL</sequence>
<evidence type="ECO:0000256" key="2">
    <source>
        <dbReference type="ARBA" id="ARBA00022448"/>
    </source>
</evidence>
<dbReference type="STRING" id="380244.SAMN05216298_3605"/>
<keyword evidence="3" id="KW-0547">Nucleotide-binding</keyword>
<dbReference type="Pfam" id="PF00005">
    <property type="entry name" value="ABC_tran"/>
    <property type="match status" value="1"/>
</dbReference>
<dbReference type="Proteomes" id="UP000198662">
    <property type="component" value="Unassembled WGS sequence"/>
</dbReference>
<accession>A0A1G9JG43</accession>